<comment type="caution">
    <text evidence="15">The sequence shown here is derived from an EMBL/GenBank/DDBJ whole genome shotgun (WGS) entry which is preliminary data.</text>
</comment>
<keyword evidence="4" id="KW-0832">Ubl conjugation</keyword>
<dbReference type="InterPro" id="IPR008932">
    <property type="entry name" value="Ribosomal_bL12_oligo"/>
</dbReference>
<evidence type="ECO:0000256" key="11">
    <source>
        <dbReference type="ARBA" id="ARBA00072684"/>
    </source>
</evidence>
<dbReference type="Pfam" id="PF00542">
    <property type="entry name" value="Ribosomal_L12"/>
    <property type="match status" value="1"/>
</dbReference>
<comment type="similarity">
    <text evidence="2">Belongs to the bacterial ribosomal protein bL12 family.</text>
</comment>
<gene>
    <name evidence="15" type="ORF">SNE40_019131</name>
</gene>
<dbReference type="Proteomes" id="UP001347796">
    <property type="component" value="Unassembled WGS sequence"/>
</dbReference>
<keyword evidence="16" id="KW-1185">Reference proteome</keyword>
<evidence type="ECO:0000313" key="16">
    <source>
        <dbReference type="Proteomes" id="UP001347796"/>
    </source>
</evidence>
<dbReference type="GO" id="GO:0006412">
    <property type="term" value="P:translation"/>
    <property type="evidence" value="ECO:0007669"/>
    <property type="project" value="InterPro"/>
</dbReference>
<protein>
    <recommendedName>
        <fullName evidence="11">Large ribosomal subunit protein bL12m</fullName>
    </recommendedName>
    <alternativeName>
        <fullName evidence="12">39S ribosomal protein L12, mitochondrial</fullName>
    </alternativeName>
</protein>
<evidence type="ECO:0000256" key="12">
    <source>
        <dbReference type="ARBA" id="ARBA00075329"/>
    </source>
</evidence>
<dbReference type="InterPro" id="IPR013823">
    <property type="entry name" value="Ribosomal_bL12_C"/>
</dbReference>
<dbReference type="SUPFAM" id="SSF48300">
    <property type="entry name" value="Ribosomal protein L7/12, oligomerisation (N-terminal) domain"/>
    <property type="match status" value="1"/>
</dbReference>
<dbReference type="GO" id="GO:0003735">
    <property type="term" value="F:structural constituent of ribosome"/>
    <property type="evidence" value="ECO:0007669"/>
    <property type="project" value="InterPro"/>
</dbReference>
<dbReference type="PANTHER" id="PTHR45987:SF4">
    <property type="entry name" value="LARGE RIBOSOMAL SUBUNIT PROTEIN BL12M"/>
    <property type="match status" value="1"/>
</dbReference>
<dbReference type="Pfam" id="PF16320">
    <property type="entry name" value="Ribosomal_L12_N"/>
    <property type="match status" value="1"/>
</dbReference>
<keyword evidence="3" id="KW-1017">Isopeptide bond</keyword>
<evidence type="ECO:0000256" key="7">
    <source>
        <dbReference type="ARBA" id="ARBA00022990"/>
    </source>
</evidence>
<dbReference type="EMBL" id="JAZGQO010000014">
    <property type="protein sequence ID" value="KAK6170831.1"/>
    <property type="molecule type" value="Genomic_DNA"/>
</dbReference>
<name>A0AAN8PEJ6_PATCE</name>
<dbReference type="GO" id="GO:0003729">
    <property type="term" value="F:mRNA binding"/>
    <property type="evidence" value="ECO:0007669"/>
    <property type="project" value="TreeGrafter"/>
</dbReference>
<dbReference type="InterPro" id="IPR000206">
    <property type="entry name" value="Ribosomal_bL12"/>
</dbReference>
<dbReference type="GO" id="GO:0005762">
    <property type="term" value="C:mitochondrial large ribosomal subunit"/>
    <property type="evidence" value="ECO:0007669"/>
    <property type="project" value="TreeGrafter"/>
</dbReference>
<evidence type="ECO:0000256" key="9">
    <source>
        <dbReference type="ARBA" id="ARBA00023274"/>
    </source>
</evidence>
<evidence type="ECO:0000256" key="2">
    <source>
        <dbReference type="ARBA" id="ARBA00007197"/>
    </source>
</evidence>
<keyword evidence="7" id="KW-0007">Acetylation</keyword>
<keyword evidence="6" id="KW-0689">Ribosomal protein</keyword>
<evidence type="ECO:0000256" key="1">
    <source>
        <dbReference type="ARBA" id="ARBA00004173"/>
    </source>
</evidence>
<comment type="subcellular location">
    <subcellularLocation>
        <location evidence="1">Mitochondrion</location>
    </subcellularLocation>
</comment>
<evidence type="ECO:0000256" key="8">
    <source>
        <dbReference type="ARBA" id="ARBA00023128"/>
    </source>
</evidence>
<keyword evidence="8" id="KW-0496">Mitochondrion</keyword>
<evidence type="ECO:0000313" key="15">
    <source>
        <dbReference type="EMBL" id="KAK6170831.1"/>
    </source>
</evidence>
<dbReference type="InterPro" id="IPR014719">
    <property type="entry name" value="Ribosomal_bL12_C/ClpS-like"/>
</dbReference>
<evidence type="ECO:0000256" key="5">
    <source>
        <dbReference type="ARBA" id="ARBA00022946"/>
    </source>
</evidence>
<dbReference type="Gene3D" id="1.20.5.710">
    <property type="entry name" value="Single helix bin"/>
    <property type="match status" value="1"/>
</dbReference>
<dbReference type="AlphaFoldDB" id="A0AAN8PEJ6"/>
<accession>A0AAN8PEJ6</accession>
<proteinExistence type="inferred from homology"/>
<evidence type="ECO:0000256" key="3">
    <source>
        <dbReference type="ARBA" id="ARBA00022499"/>
    </source>
</evidence>
<dbReference type="InterPro" id="IPR036235">
    <property type="entry name" value="Ribosomal_bL12_oligo_N_sf"/>
</dbReference>
<keyword evidence="9" id="KW-0687">Ribonucleoprotein</keyword>
<evidence type="ECO:0000259" key="13">
    <source>
        <dbReference type="Pfam" id="PF00542"/>
    </source>
</evidence>
<evidence type="ECO:0000256" key="6">
    <source>
        <dbReference type="ARBA" id="ARBA00022980"/>
    </source>
</evidence>
<evidence type="ECO:0000259" key="14">
    <source>
        <dbReference type="Pfam" id="PF16320"/>
    </source>
</evidence>
<feature type="domain" description="Large ribosomal subunit protein bL12 oligomerization" evidence="14">
    <location>
        <begin position="61"/>
        <end position="104"/>
    </location>
</feature>
<evidence type="ECO:0000256" key="10">
    <source>
        <dbReference type="ARBA" id="ARBA00058301"/>
    </source>
</evidence>
<dbReference type="PANTHER" id="PTHR45987">
    <property type="entry name" value="39S RIBOSOMAL PROTEIN L12"/>
    <property type="match status" value="1"/>
</dbReference>
<reference evidence="15 16" key="1">
    <citation type="submission" date="2024-01" db="EMBL/GenBank/DDBJ databases">
        <title>The genome of the rayed Mediterranean limpet Patella caerulea (Linnaeus, 1758).</title>
        <authorList>
            <person name="Anh-Thu Weber A."/>
            <person name="Halstead-Nussloch G."/>
        </authorList>
    </citation>
    <scope>NUCLEOTIDE SEQUENCE [LARGE SCALE GENOMIC DNA]</scope>
    <source>
        <strain evidence="15">AATW-2023a</strain>
        <tissue evidence="15">Whole specimen</tissue>
    </source>
</reference>
<dbReference type="Gene3D" id="3.30.1390.10">
    <property type="match status" value="1"/>
</dbReference>
<dbReference type="FunFam" id="1.20.5.710:FF:000006">
    <property type="entry name" value="39S ribosomal protein L12, mitochondrial"/>
    <property type="match status" value="1"/>
</dbReference>
<evidence type="ECO:0000256" key="4">
    <source>
        <dbReference type="ARBA" id="ARBA00022843"/>
    </source>
</evidence>
<dbReference type="SUPFAM" id="SSF54736">
    <property type="entry name" value="ClpS-like"/>
    <property type="match status" value="1"/>
</dbReference>
<keyword evidence="5" id="KW-0809">Transit peptide</keyword>
<comment type="function">
    <text evidence="10">As a component of the mitochondrial large ribosomal subunit, plays a role in mitochondrial translation. When present in mitochondria as a free protein not associated with the ribosome, associates with mitochondrial RNA polymerase POLRMT to activate transcription. Required for POLRMT stability.</text>
</comment>
<feature type="domain" description="Large ribosomal subunit protein bL12 C-terminal" evidence="13">
    <location>
        <begin position="121"/>
        <end position="189"/>
    </location>
</feature>
<dbReference type="GO" id="GO:0005743">
    <property type="term" value="C:mitochondrial inner membrane"/>
    <property type="evidence" value="ECO:0007669"/>
    <property type="project" value="UniProtKB-ARBA"/>
</dbReference>
<sequence length="189" mass="20883">MQASRRLVTGTMHINVSSYCRRIAARVQTATVKHLYQSRGYSAEPISAPNVEGMEKHYQPKIVKLVEDIGQLNLLEVADLNELLKKTLNIQDAPMMAMGMAAAAPKEDEEDVMPVKEKVIFSVKLTKYEDSKKIQLIKAVKGLIPDLNLVQAKKFVESIPQVVKADLPKDEAEQLKTALEAAGGVAEIE</sequence>
<dbReference type="FunFam" id="3.30.1390.10:FF:000001">
    <property type="entry name" value="50S ribosomal protein L7/L12"/>
    <property type="match status" value="1"/>
</dbReference>
<organism evidence="15 16">
    <name type="scientific">Patella caerulea</name>
    <name type="common">Rayed Mediterranean limpet</name>
    <dbReference type="NCBI Taxonomy" id="87958"/>
    <lineage>
        <taxon>Eukaryota</taxon>
        <taxon>Metazoa</taxon>
        <taxon>Spiralia</taxon>
        <taxon>Lophotrochozoa</taxon>
        <taxon>Mollusca</taxon>
        <taxon>Gastropoda</taxon>
        <taxon>Patellogastropoda</taxon>
        <taxon>Patelloidea</taxon>
        <taxon>Patellidae</taxon>
        <taxon>Patella</taxon>
    </lineage>
</organism>